<dbReference type="EMBL" id="PGTK01000011">
    <property type="protein sequence ID" value="PJF30374.1"/>
    <property type="molecule type" value="Genomic_DNA"/>
</dbReference>
<dbReference type="Proteomes" id="UP000228921">
    <property type="component" value="Unassembled WGS sequence"/>
</dbReference>
<name>A0A2M8NYK8_9CHLR</name>
<evidence type="ECO:0000313" key="3">
    <source>
        <dbReference type="Proteomes" id="UP000228921"/>
    </source>
</evidence>
<reference evidence="2 3" key="1">
    <citation type="submission" date="2017-11" db="EMBL/GenBank/DDBJ databases">
        <title>Evolution of Phototrophy in the Chloroflexi Phylum Driven by Horizontal Gene Transfer.</title>
        <authorList>
            <person name="Ward L.M."/>
            <person name="Hemp J."/>
            <person name="Shih P.M."/>
            <person name="Mcglynn S.E."/>
            <person name="Fischer W."/>
        </authorList>
    </citation>
    <scope>NUCLEOTIDE SEQUENCE [LARGE SCALE GENOMIC DNA]</scope>
    <source>
        <strain evidence="2">CP2_2F</strain>
    </source>
</reference>
<gene>
    <name evidence="2" type="ORF">CUN51_08170</name>
</gene>
<sequence>MDTPTPSSEKREAGVPLWMPLVGMAVALCFAVVVGARVFPTLGALLFPPQPPLPTVSEVRLLQTEAKGLGKDEWLYGTDLNACEVMRYYQDILGDCKYDPSVDCNVGTGVGVGVSRGVPIPVGLCMGKQVIGAYSVTWAVQVATNYVENGQTRLRITREVSN</sequence>
<keyword evidence="1" id="KW-1133">Transmembrane helix</keyword>
<protein>
    <submittedName>
        <fullName evidence="2">Uncharacterized protein</fullName>
    </submittedName>
</protein>
<evidence type="ECO:0000256" key="1">
    <source>
        <dbReference type="SAM" id="Phobius"/>
    </source>
</evidence>
<evidence type="ECO:0000313" key="2">
    <source>
        <dbReference type="EMBL" id="PJF30374.1"/>
    </source>
</evidence>
<comment type="caution">
    <text evidence="2">The sequence shown here is derived from an EMBL/GenBank/DDBJ whole genome shotgun (WGS) entry which is preliminary data.</text>
</comment>
<accession>A0A2M8NYK8</accession>
<feature type="transmembrane region" description="Helical" evidence="1">
    <location>
        <begin position="17"/>
        <end position="39"/>
    </location>
</feature>
<proteinExistence type="predicted"/>
<organism evidence="2 3">
    <name type="scientific">Candidatus Thermofonsia Clade 1 bacterium</name>
    <dbReference type="NCBI Taxonomy" id="2364210"/>
    <lineage>
        <taxon>Bacteria</taxon>
        <taxon>Bacillati</taxon>
        <taxon>Chloroflexota</taxon>
        <taxon>Candidatus Thermofontia</taxon>
        <taxon>Candidatus Thermofonsia Clade 1</taxon>
    </lineage>
</organism>
<keyword evidence="1" id="KW-0812">Transmembrane</keyword>
<dbReference type="AlphaFoldDB" id="A0A2M8NYK8"/>
<keyword evidence="1" id="KW-0472">Membrane</keyword>